<proteinExistence type="predicted"/>
<feature type="region of interest" description="Disordered" evidence="1">
    <location>
        <begin position="67"/>
        <end position="88"/>
    </location>
</feature>
<reference evidence="2" key="1">
    <citation type="journal article" date="2015" name="Nature">
        <title>Complex archaea that bridge the gap between prokaryotes and eukaryotes.</title>
        <authorList>
            <person name="Spang A."/>
            <person name="Saw J.H."/>
            <person name="Jorgensen S.L."/>
            <person name="Zaremba-Niedzwiedzka K."/>
            <person name="Martijn J."/>
            <person name="Lind A.E."/>
            <person name="van Eijk R."/>
            <person name="Schleper C."/>
            <person name="Guy L."/>
            <person name="Ettema T.J."/>
        </authorList>
    </citation>
    <scope>NUCLEOTIDE SEQUENCE</scope>
</reference>
<evidence type="ECO:0000256" key="1">
    <source>
        <dbReference type="SAM" id="MobiDB-lite"/>
    </source>
</evidence>
<sequence length="88" mass="10158">MNQLRQLKAGNSKAQLVRAILTYQQALAYYATDEHWLRTYEGKFTWNDSRHPTEVAKIVLGLASEVKPVREPDNKMQPTKEDSNEPKI</sequence>
<protein>
    <submittedName>
        <fullName evidence="2">Uncharacterized protein</fullName>
    </submittedName>
</protein>
<gene>
    <name evidence="2" type="ORF">LCGC14_2420730</name>
</gene>
<comment type="caution">
    <text evidence="2">The sequence shown here is derived from an EMBL/GenBank/DDBJ whole genome shotgun (WGS) entry which is preliminary data.</text>
</comment>
<organism evidence="2">
    <name type="scientific">marine sediment metagenome</name>
    <dbReference type="NCBI Taxonomy" id="412755"/>
    <lineage>
        <taxon>unclassified sequences</taxon>
        <taxon>metagenomes</taxon>
        <taxon>ecological metagenomes</taxon>
    </lineage>
</organism>
<evidence type="ECO:0000313" key="2">
    <source>
        <dbReference type="EMBL" id="KKL23903.1"/>
    </source>
</evidence>
<dbReference type="EMBL" id="LAZR01036797">
    <property type="protein sequence ID" value="KKL23903.1"/>
    <property type="molecule type" value="Genomic_DNA"/>
</dbReference>
<dbReference type="AlphaFoldDB" id="A0A0F9EJ17"/>
<name>A0A0F9EJ17_9ZZZZ</name>
<accession>A0A0F9EJ17</accession>